<accession>A0A5B7DX87</accession>
<evidence type="ECO:0000313" key="3">
    <source>
        <dbReference type="Proteomes" id="UP000324222"/>
    </source>
</evidence>
<dbReference type="EMBL" id="VSRR010001551">
    <property type="protein sequence ID" value="MPC26068.1"/>
    <property type="molecule type" value="Genomic_DNA"/>
</dbReference>
<reference evidence="2 3" key="1">
    <citation type="submission" date="2019-05" db="EMBL/GenBank/DDBJ databases">
        <title>Another draft genome of Portunus trituberculatus and its Hox gene families provides insights of decapod evolution.</title>
        <authorList>
            <person name="Jeong J.-H."/>
            <person name="Song I."/>
            <person name="Kim S."/>
            <person name="Choi T."/>
            <person name="Kim D."/>
            <person name="Ryu S."/>
            <person name="Kim W."/>
        </authorList>
    </citation>
    <scope>NUCLEOTIDE SEQUENCE [LARGE SCALE GENOMIC DNA]</scope>
    <source>
        <tissue evidence="2">Muscle</tissue>
    </source>
</reference>
<dbReference type="AlphaFoldDB" id="A0A5B7DX87"/>
<protein>
    <submittedName>
        <fullName evidence="2">Uncharacterized protein</fullName>
    </submittedName>
</protein>
<feature type="compositionally biased region" description="Polar residues" evidence="1">
    <location>
        <begin position="1"/>
        <end position="12"/>
    </location>
</feature>
<comment type="caution">
    <text evidence="2">The sequence shown here is derived from an EMBL/GenBank/DDBJ whole genome shotgun (WGS) entry which is preliminary data.</text>
</comment>
<name>A0A5B7DX87_PORTR</name>
<organism evidence="2 3">
    <name type="scientific">Portunus trituberculatus</name>
    <name type="common">Swimming crab</name>
    <name type="synonym">Neptunus trituberculatus</name>
    <dbReference type="NCBI Taxonomy" id="210409"/>
    <lineage>
        <taxon>Eukaryota</taxon>
        <taxon>Metazoa</taxon>
        <taxon>Ecdysozoa</taxon>
        <taxon>Arthropoda</taxon>
        <taxon>Crustacea</taxon>
        <taxon>Multicrustacea</taxon>
        <taxon>Malacostraca</taxon>
        <taxon>Eumalacostraca</taxon>
        <taxon>Eucarida</taxon>
        <taxon>Decapoda</taxon>
        <taxon>Pleocyemata</taxon>
        <taxon>Brachyura</taxon>
        <taxon>Eubrachyura</taxon>
        <taxon>Portunoidea</taxon>
        <taxon>Portunidae</taxon>
        <taxon>Portuninae</taxon>
        <taxon>Portunus</taxon>
    </lineage>
</organism>
<feature type="region of interest" description="Disordered" evidence="1">
    <location>
        <begin position="1"/>
        <end position="25"/>
    </location>
</feature>
<gene>
    <name evidence="2" type="ORF">E2C01_019198</name>
</gene>
<dbReference type="Proteomes" id="UP000324222">
    <property type="component" value="Unassembled WGS sequence"/>
</dbReference>
<keyword evidence="3" id="KW-1185">Reference proteome</keyword>
<sequence length="61" mass="6730">MASKCTEASSSDWPPDRKVTPGTAAGMVRDRATTVACKIMDEYDNDAFLCPIHIMSSYKEE</sequence>
<proteinExistence type="predicted"/>
<evidence type="ECO:0000256" key="1">
    <source>
        <dbReference type="SAM" id="MobiDB-lite"/>
    </source>
</evidence>
<evidence type="ECO:0000313" key="2">
    <source>
        <dbReference type="EMBL" id="MPC26068.1"/>
    </source>
</evidence>